<dbReference type="RefSeq" id="WP_377775478.1">
    <property type="nucleotide sequence ID" value="NZ_JBHUHO010000049.1"/>
</dbReference>
<protein>
    <submittedName>
        <fullName evidence="5">Response regulator</fullName>
    </submittedName>
</protein>
<keyword evidence="1" id="KW-0963">Cytoplasm</keyword>
<evidence type="ECO:0000259" key="4">
    <source>
        <dbReference type="PROSITE" id="PS50110"/>
    </source>
</evidence>
<evidence type="ECO:0000256" key="3">
    <source>
        <dbReference type="PROSITE-ProRule" id="PRU00169"/>
    </source>
</evidence>
<feature type="domain" description="Response regulatory" evidence="4">
    <location>
        <begin position="3"/>
        <end position="120"/>
    </location>
</feature>
<dbReference type="PROSITE" id="PS50110">
    <property type="entry name" value="RESPONSE_REGULATORY"/>
    <property type="match status" value="1"/>
</dbReference>
<evidence type="ECO:0000256" key="1">
    <source>
        <dbReference type="ARBA" id="ARBA00022490"/>
    </source>
</evidence>
<dbReference type="SMART" id="SM00448">
    <property type="entry name" value="REC"/>
    <property type="match status" value="1"/>
</dbReference>
<keyword evidence="3" id="KW-0597">Phosphoprotein</keyword>
<sequence length="135" mass="15119">MYSYIVIDDEALIRKNIIKKISKLNLPLAWVGEAEDGEEGLELINSKTPDIVLTDMRMPEVDGVTLLKTLTSLSLDTQIIVISGYSDFEYTKEAISANVAGYILKPFDNTELYDVLSKVITKLESNHAKQKNKLP</sequence>
<comment type="caution">
    <text evidence="5">The sequence shown here is derived from an EMBL/GenBank/DDBJ whole genome shotgun (WGS) entry which is preliminary data.</text>
</comment>
<organism evidence="5 6">
    <name type="scientific">Paenibacillus yanchengensis</name>
    <dbReference type="NCBI Taxonomy" id="2035833"/>
    <lineage>
        <taxon>Bacteria</taxon>
        <taxon>Bacillati</taxon>
        <taxon>Bacillota</taxon>
        <taxon>Bacilli</taxon>
        <taxon>Bacillales</taxon>
        <taxon>Paenibacillaceae</taxon>
        <taxon>Paenibacillus</taxon>
    </lineage>
</organism>
<proteinExistence type="predicted"/>
<dbReference type="InterPro" id="IPR051552">
    <property type="entry name" value="HptR"/>
</dbReference>
<evidence type="ECO:0000313" key="6">
    <source>
        <dbReference type="Proteomes" id="UP001597362"/>
    </source>
</evidence>
<reference evidence="6" key="1">
    <citation type="journal article" date="2019" name="Int. J. Syst. Evol. Microbiol.">
        <title>The Global Catalogue of Microorganisms (GCM) 10K type strain sequencing project: providing services to taxonomists for standard genome sequencing and annotation.</title>
        <authorList>
            <consortium name="The Broad Institute Genomics Platform"/>
            <consortium name="The Broad Institute Genome Sequencing Center for Infectious Disease"/>
            <person name="Wu L."/>
            <person name="Ma J."/>
        </authorList>
    </citation>
    <scope>NUCLEOTIDE SEQUENCE [LARGE SCALE GENOMIC DNA]</scope>
    <source>
        <strain evidence="6">GH52</strain>
    </source>
</reference>
<name>A0ABW4YR81_9BACL</name>
<dbReference type="SUPFAM" id="SSF52172">
    <property type="entry name" value="CheY-like"/>
    <property type="match status" value="1"/>
</dbReference>
<gene>
    <name evidence="5" type="ORF">ACFSJH_19965</name>
</gene>
<dbReference type="Gene3D" id="3.40.50.2300">
    <property type="match status" value="1"/>
</dbReference>
<dbReference type="InterPro" id="IPR011006">
    <property type="entry name" value="CheY-like_superfamily"/>
</dbReference>
<dbReference type="PANTHER" id="PTHR42713">
    <property type="entry name" value="HISTIDINE KINASE-RELATED"/>
    <property type="match status" value="1"/>
</dbReference>
<keyword evidence="6" id="KW-1185">Reference proteome</keyword>
<evidence type="ECO:0000313" key="5">
    <source>
        <dbReference type="EMBL" id="MFD2117994.1"/>
    </source>
</evidence>
<feature type="modified residue" description="4-aspartylphosphate" evidence="3">
    <location>
        <position position="55"/>
    </location>
</feature>
<dbReference type="CDD" id="cd17536">
    <property type="entry name" value="REC_YesN-like"/>
    <property type="match status" value="1"/>
</dbReference>
<dbReference type="EMBL" id="JBHUHO010000049">
    <property type="protein sequence ID" value="MFD2117994.1"/>
    <property type="molecule type" value="Genomic_DNA"/>
</dbReference>
<dbReference type="Proteomes" id="UP001597362">
    <property type="component" value="Unassembled WGS sequence"/>
</dbReference>
<evidence type="ECO:0000256" key="2">
    <source>
        <dbReference type="ARBA" id="ARBA00023125"/>
    </source>
</evidence>
<dbReference type="Pfam" id="PF00072">
    <property type="entry name" value="Response_reg"/>
    <property type="match status" value="1"/>
</dbReference>
<dbReference type="InterPro" id="IPR001789">
    <property type="entry name" value="Sig_transdc_resp-reg_receiver"/>
</dbReference>
<dbReference type="PANTHER" id="PTHR42713:SF3">
    <property type="entry name" value="TRANSCRIPTIONAL REGULATORY PROTEIN HPTR"/>
    <property type="match status" value="1"/>
</dbReference>
<keyword evidence="2" id="KW-0238">DNA-binding</keyword>
<accession>A0ABW4YR81</accession>